<proteinExistence type="predicted"/>
<dbReference type="Pfam" id="PF07986">
    <property type="entry name" value="TBCC"/>
    <property type="match status" value="1"/>
</dbReference>
<evidence type="ECO:0000313" key="3">
    <source>
        <dbReference type="Proteomes" id="UP000292447"/>
    </source>
</evidence>
<keyword evidence="3" id="KW-1185">Reference proteome</keyword>
<reference evidence="3" key="1">
    <citation type="submission" date="2019-03" db="EMBL/GenBank/DDBJ databases">
        <title>Snf2 controls pulcherriminic acid biosynthesis and connects pigmentation and antifungal activity of the yeast Metschnikowia pulcherrima.</title>
        <authorList>
            <person name="Gore-Lloyd D."/>
            <person name="Sumann I."/>
            <person name="Brachmann A.O."/>
            <person name="Schneeberger K."/>
            <person name="Ortiz-Merino R.A."/>
            <person name="Moreno-Beltran M."/>
            <person name="Schlaefli M."/>
            <person name="Kirner P."/>
            <person name="Santos Kron A."/>
            <person name="Wolfe K.H."/>
            <person name="Piel J."/>
            <person name="Ahrens C.H."/>
            <person name="Henk D."/>
            <person name="Freimoser F.M."/>
        </authorList>
    </citation>
    <scope>NUCLEOTIDE SEQUENCE [LARGE SCALE GENOMIC DNA]</scope>
    <source>
        <strain evidence="3">APC 1.2</strain>
    </source>
</reference>
<name>A0A4P6XW69_9ASCO</name>
<dbReference type="InterPro" id="IPR027684">
    <property type="entry name" value="TBCC"/>
</dbReference>
<dbReference type="PANTHER" id="PTHR15139:SF0">
    <property type="entry name" value="TUBULIN-SPECIFIC CHAPERONE C"/>
    <property type="match status" value="1"/>
</dbReference>
<dbReference type="PANTHER" id="PTHR15139">
    <property type="entry name" value="TUBULIN FOLDING COFACTOR C"/>
    <property type="match status" value="1"/>
</dbReference>
<evidence type="ECO:0000313" key="2">
    <source>
        <dbReference type="EMBL" id="QBM90341.1"/>
    </source>
</evidence>
<dbReference type="GO" id="GO:0007021">
    <property type="term" value="P:tubulin complex assembly"/>
    <property type="evidence" value="ECO:0007669"/>
    <property type="project" value="TreeGrafter"/>
</dbReference>
<dbReference type="GO" id="GO:0007023">
    <property type="term" value="P:post-chaperonin tubulin folding pathway"/>
    <property type="evidence" value="ECO:0007669"/>
    <property type="project" value="InterPro"/>
</dbReference>
<dbReference type="Gene3D" id="2.160.20.70">
    <property type="match status" value="1"/>
</dbReference>
<dbReference type="GO" id="GO:0005737">
    <property type="term" value="C:cytoplasm"/>
    <property type="evidence" value="ECO:0007669"/>
    <property type="project" value="TreeGrafter"/>
</dbReference>
<sequence>MAKLFLAIERAEYDTKKRFAFEGLPIPPATAPREKPLPGSLSTEYEPLKISSRFEKTVVMGAQYAKLHIYLENLGKSTILGCTDAELAPWSVHAQDLNACKVAIRCDGPIILHNVSDLILILECHQLRIHSMQNCQIFAKVSNDRVIIEGSKNLAFFGYSGTELTLASFAVDDFDWPTSEAENPHYKLLDPQYVDNDDFEETSELLRIWKNTAFEEAGVNSHVD</sequence>
<dbReference type="Proteomes" id="UP000292447">
    <property type="component" value="Chromosome V"/>
</dbReference>
<dbReference type="InterPro" id="IPR016098">
    <property type="entry name" value="CAP/MinC_C"/>
</dbReference>
<dbReference type="InterPro" id="IPR012945">
    <property type="entry name" value="Tubulin-bd_cofactor_C_dom"/>
</dbReference>
<gene>
    <name evidence="2" type="primary">MPUL0E05890</name>
    <name evidence="2" type="ORF">METSCH_E05890</name>
</gene>
<dbReference type="EMBL" id="CP034460">
    <property type="protein sequence ID" value="QBM90341.1"/>
    <property type="molecule type" value="Genomic_DNA"/>
</dbReference>
<evidence type="ECO:0000259" key="1">
    <source>
        <dbReference type="Pfam" id="PF07986"/>
    </source>
</evidence>
<feature type="domain" description="Tubulin binding cofactor C-like" evidence="1">
    <location>
        <begin position="72"/>
        <end position="161"/>
    </location>
</feature>
<organism evidence="2 3">
    <name type="scientific">Metschnikowia aff. pulcherrima</name>
    <dbReference type="NCBI Taxonomy" id="2163413"/>
    <lineage>
        <taxon>Eukaryota</taxon>
        <taxon>Fungi</taxon>
        <taxon>Dikarya</taxon>
        <taxon>Ascomycota</taxon>
        <taxon>Saccharomycotina</taxon>
        <taxon>Pichiomycetes</taxon>
        <taxon>Metschnikowiaceae</taxon>
        <taxon>Metschnikowia</taxon>
    </lineage>
</organism>
<dbReference type="STRING" id="2163413.A0A4P6XW69"/>
<dbReference type="AlphaFoldDB" id="A0A4P6XW69"/>
<accession>A0A4P6XW69</accession>
<protein>
    <submittedName>
        <fullName evidence="2">Tubulin binding cofactor C</fullName>
    </submittedName>
</protein>